<dbReference type="InterPro" id="IPR056352">
    <property type="entry name" value="Microp_apicomplexa_13"/>
</dbReference>
<dbReference type="RefSeq" id="XP_001610861.1">
    <property type="nucleotide sequence ID" value="XM_001610811.1"/>
</dbReference>
<keyword evidence="1" id="KW-1133">Transmembrane helix</keyword>
<dbReference type="AlphaFoldDB" id="A7ARX4"/>
<reference evidence="2 3" key="1">
    <citation type="journal article" date="2007" name="PLoS Pathog.">
        <title>Genome sequence of Babesia bovis and comparative analysis of apicomplexan hemoprotozoa.</title>
        <authorList>
            <person name="Brayton K.A."/>
            <person name="Lau A.O.T."/>
            <person name="Herndon D.R."/>
            <person name="Hannick L."/>
            <person name="Kappmeyer L.S."/>
            <person name="Berens S.J."/>
            <person name="Bidwell S.L."/>
            <person name="Brown W.C."/>
            <person name="Crabtree J."/>
            <person name="Fadrosh D."/>
            <person name="Feldblum T."/>
            <person name="Forberger H.A."/>
            <person name="Haas B.J."/>
            <person name="Howell J.M."/>
            <person name="Khouri H."/>
            <person name="Koo H."/>
            <person name="Mann D.J."/>
            <person name="Norimine J."/>
            <person name="Paulsen I.T."/>
            <person name="Radune D."/>
            <person name="Ren Q."/>
            <person name="Smith R.K. Jr."/>
            <person name="Suarez C.E."/>
            <person name="White O."/>
            <person name="Wortman J.R."/>
            <person name="Knowles D.P. Jr."/>
            <person name="McElwain T.F."/>
            <person name="Nene V.M."/>
        </authorList>
    </citation>
    <scope>NUCLEOTIDE SEQUENCE [LARGE SCALE GENOMIC DNA]</scope>
    <source>
        <strain evidence="2">T2Bo</strain>
    </source>
</reference>
<protein>
    <submittedName>
        <fullName evidence="2">Uncharacterized protein</fullName>
    </submittedName>
</protein>
<evidence type="ECO:0000313" key="3">
    <source>
        <dbReference type="Proteomes" id="UP000002173"/>
    </source>
</evidence>
<dbReference type="FunCoup" id="A7ARX4">
    <property type="interactions" value="3"/>
</dbReference>
<keyword evidence="1" id="KW-0812">Transmembrane</keyword>
<organism evidence="2 3">
    <name type="scientific">Babesia bovis</name>
    <dbReference type="NCBI Taxonomy" id="5865"/>
    <lineage>
        <taxon>Eukaryota</taxon>
        <taxon>Sar</taxon>
        <taxon>Alveolata</taxon>
        <taxon>Apicomplexa</taxon>
        <taxon>Aconoidasida</taxon>
        <taxon>Piroplasmida</taxon>
        <taxon>Babesiidae</taxon>
        <taxon>Babesia</taxon>
    </lineage>
</organism>
<evidence type="ECO:0000256" key="1">
    <source>
        <dbReference type="SAM" id="Phobius"/>
    </source>
</evidence>
<name>A7ARX4_BABBO</name>
<dbReference type="Proteomes" id="UP000002173">
    <property type="component" value="Unassembled WGS sequence"/>
</dbReference>
<evidence type="ECO:0000313" key="2">
    <source>
        <dbReference type="EMBL" id="EDO07293.1"/>
    </source>
</evidence>
<accession>A7ARX4</accession>
<feature type="transmembrane region" description="Helical" evidence="1">
    <location>
        <begin position="23"/>
        <end position="39"/>
    </location>
</feature>
<dbReference type="VEuPathDB" id="PiroplasmaDB:BBOV_IV009390"/>
<proteinExistence type="predicted"/>
<dbReference type="GeneID" id="5479095"/>
<dbReference type="EMBL" id="AAXT01000002">
    <property type="protein sequence ID" value="EDO07293.1"/>
    <property type="molecule type" value="Genomic_DNA"/>
</dbReference>
<keyword evidence="1" id="KW-0472">Membrane</keyword>
<dbReference type="InParanoid" id="A7ARX4"/>
<sequence>MFRRTYNHISRTILLKGSPANKIATWSLGISISLVWIYISEKRNPRAKGIFFRKKEAEIFTEEEIAKWNEKFKPKSI</sequence>
<keyword evidence="3" id="KW-1185">Reference proteome</keyword>
<dbReference type="Pfam" id="PF23523">
    <property type="entry name" value="Microp_apicomplexa_13"/>
    <property type="match status" value="1"/>
</dbReference>
<gene>
    <name evidence="2" type="ORF">BBOV_IV009390</name>
</gene>
<reference evidence="3" key="2">
    <citation type="journal article" date="2020" name="Data Brief">
        <title>Transcriptome dataset of Babesia bovis life stages within vertebrate and invertebrate hosts.</title>
        <authorList>
            <person name="Ueti M.W."/>
            <person name="Johnson W.C."/>
            <person name="Kappmeyer L.S."/>
            <person name="Herndon D.R."/>
            <person name="Mousel M.R."/>
            <person name="Reif K.E."/>
            <person name="Taus N.S."/>
            <person name="Ifeonu O.O."/>
            <person name="Silva J.C."/>
            <person name="Suarez C.E."/>
            <person name="Brayton K.A."/>
        </authorList>
    </citation>
    <scope>NUCLEOTIDE SEQUENCE [LARGE SCALE GENOMIC DNA]</scope>
</reference>
<dbReference type="KEGG" id="bbo:BBOV_IV009390"/>
<comment type="caution">
    <text evidence="2">The sequence shown here is derived from an EMBL/GenBank/DDBJ whole genome shotgun (WGS) entry which is preliminary data.</text>
</comment>
<dbReference type="eggNOG" id="ENOG502QXYD">
    <property type="taxonomic scope" value="Eukaryota"/>
</dbReference>
<reference evidence="3" key="3">
    <citation type="journal article" date="2021" name="Int. J. Parasitol.">
        <title>Comparative analysis of gene expression between Babesia bovis blood stages and kinetes allowed by improved genome annotation.</title>
        <authorList>
            <person name="Ueti M.W."/>
            <person name="Johnson W.C."/>
            <person name="Kappmeyer L.S."/>
            <person name="Herndon D.R."/>
            <person name="Mousel M.R."/>
            <person name="Reif K.E."/>
            <person name="Taus N.S."/>
            <person name="Ifeonu O.O."/>
            <person name="Silva J.C."/>
            <person name="Suarez C.E."/>
            <person name="Brayton K.A."/>
        </authorList>
    </citation>
    <scope>NUCLEOTIDE SEQUENCE [LARGE SCALE GENOMIC DNA]</scope>
</reference>
<dbReference type="OMA" id="WILISEY"/>